<proteinExistence type="predicted"/>
<reference evidence="2 3" key="1">
    <citation type="submission" date="2023-08" db="EMBL/GenBank/DDBJ databases">
        <authorList>
            <person name="Joshi A."/>
            <person name="Thite S."/>
        </authorList>
    </citation>
    <scope>NUCLEOTIDE SEQUENCE [LARGE SCALE GENOMIC DNA]</scope>
    <source>
        <strain evidence="2 3">AC40</strain>
    </source>
</reference>
<dbReference type="EMBL" id="JAUZVZ010000008">
    <property type="protein sequence ID" value="MDP4535942.1"/>
    <property type="molecule type" value="Genomic_DNA"/>
</dbReference>
<dbReference type="Pfam" id="PF09912">
    <property type="entry name" value="DUF2141"/>
    <property type="match status" value="1"/>
</dbReference>
<protein>
    <submittedName>
        <fullName evidence="2">DUF2141 domain-containing protein</fullName>
    </submittedName>
</protein>
<organism evidence="2 3">
    <name type="scientific">Alkalimonas collagenimarina</name>
    <dbReference type="NCBI Taxonomy" id="400390"/>
    <lineage>
        <taxon>Bacteria</taxon>
        <taxon>Pseudomonadati</taxon>
        <taxon>Pseudomonadota</taxon>
        <taxon>Gammaproteobacteria</taxon>
        <taxon>Alkalimonas</taxon>
    </lineage>
</organism>
<feature type="signal peptide" evidence="1">
    <location>
        <begin position="1"/>
        <end position="18"/>
    </location>
</feature>
<comment type="caution">
    <text evidence="2">The sequence shown here is derived from an EMBL/GenBank/DDBJ whole genome shotgun (WGS) entry which is preliminary data.</text>
</comment>
<dbReference type="InterPro" id="IPR018673">
    <property type="entry name" value="DUF2141"/>
</dbReference>
<evidence type="ECO:0000313" key="2">
    <source>
        <dbReference type="EMBL" id="MDP4535942.1"/>
    </source>
</evidence>
<keyword evidence="1" id="KW-0732">Signal</keyword>
<evidence type="ECO:0000313" key="3">
    <source>
        <dbReference type="Proteomes" id="UP001231616"/>
    </source>
</evidence>
<dbReference type="RefSeq" id="WP_305893209.1">
    <property type="nucleotide sequence ID" value="NZ_JAUZVZ010000008.1"/>
</dbReference>
<feature type="chain" id="PRO_5045842048" evidence="1">
    <location>
        <begin position="19"/>
        <end position="138"/>
    </location>
</feature>
<accession>A0ABT9GY04</accession>
<name>A0ABT9GY04_9GAMM</name>
<evidence type="ECO:0000256" key="1">
    <source>
        <dbReference type="SAM" id="SignalP"/>
    </source>
</evidence>
<keyword evidence="3" id="KW-1185">Reference proteome</keyword>
<sequence length="138" mass="14947">MKYTSLILAASLAWTASASETSSIDVTISNIKASSGQIKFALFRGQENYDNNSSPALALTFPVDGDSLHIPLTDLPAGEYAIRVMHDENNNGKLDTNLLGMPTEQYGFSNNAGQFGPASFADARFNPAELTEMQIRLR</sequence>
<dbReference type="Proteomes" id="UP001231616">
    <property type="component" value="Unassembled WGS sequence"/>
</dbReference>
<gene>
    <name evidence="2" type="ORF">Q3O60_07065</name>
</gene>